<dbReference type="RefSeq" id="WP_114371327.1">
    <property type="nucleotide sequence ID" value="NZ_CP031092.1"/>
</dbReference>
<keyword evidence="6" id="KW-0804">Transcription</keyword>
<keyword evidence="2" id="KW-0058">Aromatic hydrocarbons catabolism</keyword>
<dbReference type="Pfam" id="PF13426">
    <property type="entry name" value="PAS_9"/>
    <property type="match status" value="1"/>
</dbReference>
<dbReference type="OrthoDB" id="9771372at2"/>
<dbReference type="PROSITE" id="PS00675">
    <property type="entry name" value="SIGMA54_INTERACT_1"/>
    <property type="match status" value="1"/>
</dbReference>
<dbReference type="InterPro" id="IPR025943">
    <property type="entry name" value="Sigma_54_int_dom_ATP-bd_2"/>
</dbReference>
<dbReference type="Proteomes" id="UP000252100">
    <property type="component" value="Chromosome"/>
</dbReference>
<evidence type="ECO:0000256" key="2">
    <source>
        <dbReference type="ARBA" id="ARBA00022797"/>
    </source>
</evidence>
<dbReference type="InterPro" id="IPR003593">
    <property type="entry name" value="AAA+_ATPase"/>
</dbReference>
<dbReference type="NCBIfam" id="TIGR00229">
    <property type="entry name" value="sensory_box"/>
    <property type="match status" value="1"/>
</dbReference>
<name>A0A345BWQ3_9BACI</name>
<dbReference type="SUPFAM" id="SSF55785">
    <property type="entry name" value="PYP-like sensor domain (PAS domain)"/>
    <property type="match status" value="1"/>
</dbReference>
<accession>A0A345BWQ3</accession>
<dbReference type="InterPro" id="IPR002078">
    <property type="entry name" value="Sigma_54_int"/>
</dbReference>
<dbReference type="EMBL" id="CP031092">
    <property type="protein sequence ID" value="AXF55384.1"/>
    <property type="molecule type" value="Genomic_DNA"/>
</dbReference>
<keyword evidence="4" id="KW-0805">Transcription regulation</keyword>
<dbReference type="InterPro" id="IPR025944">
    <property type="entry name" value="Sigma_54_int_dom_CS"/>
</dbReference>
<evidence type="ECO:0000313" key="11">
    <source>
        <dbReference type="EMBL" id="AXF55384.1"/>
    </source>
</evidence>
<dbReference type="Pfam" id="PF25601">
    <property type="entry name" value="AAA_lid_14"/>
    <property type="match status" value="1"/>
</dbReference>
<feature type="domain" description="PAS" evidence="10">
    <location>
        <begin position="105"/>
        <end position="151"/>
    </location>
</feature>
<dbReference type="InterPro" id="IPR009057">
    <property type="entry name" value="Homeodomain-like_sf"/>
</dbReference>
<evidence type="ECO:0000256" key="3">
    <source>
        <dbReference type="ARBA" id="ARBA00022840"/>
    </source>
</evidence>
<dbReference type="Gene3D" id="3.30.450.20">
    <property type="entry name" value="PAS domain"/>
    <property type="match status" value="1"/>
</dbReference>
<sequence length="547" mass="62307">MSYVQRECSRTFELPTAMTDYTGKIVDYNEAFGEIFNVSDPRNFTDIEKKMNNPRSNSLQIECNNKLYRIIEQTCPNDKDCKMNIFYEDSEFNELKKEVQNLLKLNSELNYILENSYDGISITDKQGVTVRINSSVERLTGVPKEYFLGKSADKLMTRGFLQESVTSKVLKSKEPVTVFQGGVDNKQIVMTGAPLYNENNEVEKVVINIRDASELAFVKNEDSRTHQKSSHEKHSSKSKHEMICKDKKMIGIYDIIERIANVEASVLLSGETGVGKDVIAREIFNKGDRQAMGQFVKINCGAIPTDLLESELFGYESGAFSGANRSGKPGLFELANKGMIFLDEIGELPLKLQVKLLQVIQDKEIRRIGATRTQSIDVRIIAATNRDLKEMVKNGDFREDLFYRLNVLPITVPPLRDRKDDILPIADSYLQKFNDNYNVNKWLSKDLQDFIKRYNWPGNIRELANLIQRLVIIVPNNELSTADLPEEYLPSFHRDNSNRNLLNEAAEKAEKDLLQSAVIHYKTTHQIAEALNSSQATIARKLNKYGL</sequence>
<proteinExistence type="predicted"/>
<dbReference type="InterPro" id="IPR025662">
    <property type="entry name" value="Sigma_54_int_dom_ATP-bd_1"/>
</dbReference>
<evidence type="ECO:0000256" key="8">
    <source>
        <dbReference type="SAM" id="MobiDB-lite"/>
    </source>
</evidence>
<dbReference type="SMART" id="SM00091">
    <property type="entry name" value="PAS"/>
    <property type="match status" value="1"/>
</dbReference>
<dbReference type="InterPro" id="IPR000014">
    <property type="entry name" value="PAS"/>
</dbReference>
<dbReference type="CDD" id="cd00130">
    <property type="entry name" value="PAS"/>
    <property type="match status" value="1"/>
</dbReference>
<keyword evidence="1" id="KW-0547">Nucleotide-binding</keyword>
<dbReference type="Pfam" id="PF18024">
    <property type="entry name" value="HTH_50"/>
    <property type="match status" value="1"/>
</dbReference>
<feature type="region of interest" description="Disordered" evidence="8">
    <location>
        <begin position="220"/>
        <end position="240"/>
    </location>
</feature>
<dbReference type="PANTHER" id="PTHR32071">
    <property type="entry name" value="TRANSCRIPTIONAL REGULATORY PROTEIN"/>
    <property type="match status" value="1"/>
</dbReference>
<dbReference type="AlphaFoldDB" id="A0A345BWQ3"/>
<dbReference type="InterPro" id="IPR035965">
    <property type="entry name" value="PAS-like_dom_sf"/>
</dbReference>
<dbReference type="GO" id="GO:0006355">
    <property type="term" value="P:regulation of DNA-templated transcription"/>
    <property type="evidence" value="ECO:0007669"/>
    <property type="project" value="InterPro"/>
</dbReference>
<dbReference type="KEGG" id="rue:DT065_04670"/>
<protein>
    <recommendedName>
        <fullName evidence="7">HTH-type transcriptional regulatory protein TyrR</fullName>
    </recommendedName>
</protein>
<dbReference type="InterPro" id="IPR030828">
    <property type="entry name" value="HTH_TyrR"/>
</dbReference>
<keyword evidence="5" id="KW-0238">DNA-binding</keyword>
<evidence type="ECO:0000256" key="5">
    <source>
        <dbReference type="ARBA" id="ARBA00023125"/>
    </source>
</evidence>
<dbReference type="SUPFAM" id="SSF46689">
    <property type="entry name" value="Homeodomain-like"/>
    <property type="match status" value="1"/>
</dbReference>
<evidence type="ECO:0000313" key="12">
    <source>
        <dbReference type="Proteomes" id="UP000252100"/>
    </source>
</evidence>
<evidence type="ECO:0000256" key="1">
    <source>
        <dbReference type="ARBA" id="ARBA00022741"/>
    </source>
</evidence>
<dbReference type="PROSITE" id="PS00688">
    <property type="entry name" value="SIGMA54_INTERACT_3"/>
    <property type="match status" value="1"/>
</dbReference>
<dbReference type="SMART" id="SM00382">
    <property type="entry name" value="AAA"/>
    <property type="match status" value="1"/>
</dbReference>
<dbReference type="InterPro" id="IPR058031">
    <property type="entry name" value="AAA_lid_NorR"/>
</dbReference>
<dbReference type="PROSITE" id="PS00676">
    <property type="entry name" value="SIGMA54_INTERACT_2"/>
    <property type="match status" value="1"/>
</dbReference>
<evidence type="ECO:0000256" key="6">
    <source>
        <dbReference type="ARBA" id="ARBA00023163"/>
    </source>
</evidence>
<dbReference type="InterPro" id="IPR027417">
    <property type="entry name" value="P-loop_NTPase"/>
</dbReference>
<evidence type="ECO:0000259" key="10">
    <source>
        <dbReference type="PROSITE" id="PS50112"/>
    </source>
</evidence>
<dbReference type="PROSITE" id="PS50045">
    <property type="entry name" value="SIGMA54_INTERACT_4"/>
    <property type="match status" value="1"/>
</dbReference>
<keyword evidence="12" id="KW-1185">Reference proteome</keyword>
<dbReference type="CDD" id="cd00009">
    <property type="entry name" value="AAA"/>
    <property type="match status" value="1"/>
</dbReference>
<evidence type="ECO:0000256" key="7">
    <source>
        <dbReference type="ARBA" id="ARBA00029500"/>
    </source>
</evidence>
<feature type="domain" description="Sigma-54 factor interaction" evidence="9">
    <location>
        <begin position="242"/>
        <end position="472"/>
    </location>
</feature>
<dbReference type="Gene3D" id="3.40.50.300">
    <property type="entry name" value="P-loop containing nucleotide triphosphate hydrolases"/>
    <property type="match status" value="1"/>
</dbReference>
<reference evidence="11 12" key="1">
    <citation type="journal article" date="2018" name="J. Microbiol.">
        <title>Salicibibacter kimchii gen. nov., sp. nov., a moderately halophilic and alkalitolerant bacterium in the family Bacillaceae, isolated from kimchi.</title>
        <authorList>
            <person name="Jang J.Y."/>
            <person name="Oh Y.J."/>
            <person name="Lim S.K."/>
            <person name="Park H.K."/>
            <person name="Lee C."/>
            <person name="Kim J.Y."/>
            <person name="Lee M.A."/>
            <person name="Choi H.J."/>
        </authorList>
    </citation>
    <scope>NUCLEOTIDE SEQUENCE [LARGE SCALE GENOMIC DNA]</scope>
    <source>
        <strain evidence="11 12">NKC1-1</strain>
    </source>
</reference>
<dbReference type="PANTHER" id="PTHR32071:SF57">
    <property type="entry name" value="C4-DICARBOXYLATE TRANSPORT TRANSCRIPTIONAL REGULATORY PROTEIN DCTD"/>
    <property type="match status" value="1"/>
</dbReference>
<evidence type="ECO:0000259" key="9">
    <source>
        <dbReference type="PROSITE" id="PS50045"/>
    </source>
</evidence>
<keyword evidence="3" id="KW-0067">ATP-binding</keyword>
<dbReference type="GO" id="GO:0003677">
    <property type="term" value="F:DNA binding"/>
    <property type="evidence" value="ECO:0007669"/>
    <property type="project" value="UniProtKB-KW"/>
</dbReference>
<dbReference type="GO" id="GO:0005524">
    <property type="term" value="F:ATP binding"/>
    <property type="evidence" value="ECO:0007669"/>
    <property type="project" value="UniProtKB-KW"/>
</dbReference>
<dbReference type="Pfam" id="PF00158">
    <property type="entry name" value="Sigma54_activat"/>
    <property type="match status" value="1"/>
</dbReference>
<organism evidence="11 12">
    <name type="scientific">Salicibibacter kimchii</name>
    <dbReference type="NCBI Taxonomy" id="2099786"/>
    <lineage>
        <taxon>Bacteria</taxon>
        <taxon>Bacillati</taxon>
        <taxon>Bacillota</taxon>
        <taxon>Bacilli</taxon>
        <taxon>Bacillales</taxon>
        <taxon>Bacillaceae</taxon>
        <taxon>Salicibibacter</taxon>
    </lineage>
</organism>
<dbReference type="Gene3D" id="1.10.10.60">
    <property type="entry name" value="Homeodomain-like"/>
    <property type="match status" value="1"/>
</dbReference>
<dbReference type="Gene3D" id="1.10.8.60">
    <property type="match status" value="1"/>
</dbReference>
<dbReference type="PROSITE" id="PS50112">
    <property type="entry name" value="PAS"/>
    <property type="match status" value="1"/>
</dbReference>
<gene>
    <name evidence="11" type="ORF">DT065_04670</name>
</gene>
<evidence type="ECO:0000256" key="4">
    <source>
        <dbReference type="ARBA" id="ARBA00023015"/>
    </source>
</evidence>
<dbReference type="SUPFAM" id="SSF52540">
    <property type="entry name" value="P-loop containing nucleoside triphosphate hydrolases"/>
    <property type="match status" value="1"/>
</dbReference>
<dbReference type="FunFam" id="3.40.50.300:FF:000006">
    <property type="entry name" value="DNA-binding transcriptional regulator NtrC"/>
    <property type="match status" value="1"/>
</dbReference>